<evidence type="ECO:0000313" key="3">
    <source>
        <dbReference type="Proteomes" id="UP001497516"/>
    </source>
</evidence>
<proteinExistence type="predicted"/>
<name>A0AAV2CFV8_9ROSI</name>
<organism evidence="2 3">
    <name type="scientific">Linum trigynum</name>
    <dbReference type="NCBI Taxonomy" id="586398"/>
    <lineage>
        <taxon>Eukaryota</taxon>
        <taxon>Viridiplantae</taxon>
        <taxon>Streptophyta</taxon>
        <taxon>Embryophyta</taxon>
        <taxon>Tracheophyta</taxon>
        <taxon>Spermatophyta</taxon>
        <taxon>Magnoliopsida</taxon>
        <taxon>eudicotyledons</taxon>
        <taxon>Gunneridae</taxon>
        <taxon>Pentapetalae</taxon>
        <taxon>rosids</taxon>
        <taxon>fabids</taxon>
        <taxon>Malpighiales</taxon>
        <taxon>Linaceae</taxon>
        <taxon>Linum</taxon>
    </lineage>
</organism>
<feature type="region of interest" description="Disordered" evidence="1">
    <location>
        <begin position="31"/>
        <end position="64"/>
    </location>
</feature>
<protein>
    <submittedName>
        <fullName evidence="2">Uncharacterized protein</fullName>
    </submittedName>
</protein>
<feature type="compositionally biased region" description="Basic and acidic residues" evidence="1">
    <location>
        <begin position="52"/>
        <end position="62"/>
    </location>
</feature>
<dbReference type="Proteomes" id="UP001497516">
    <property type="component" value="Chromosome 1"/>
</dbReference>
<keyword evidence="3" id="KW-1185">Reference proteome</keyword>
<dbReference type="EMBL" id="OZ034813">
    <property type="protein sequence ID" value="CAL1355263.1"/>
    <property type="molecule type" value="Genomic_DNA"/>
</dbReference>
<evidence type="ECO:0000256" key="1">
    <source>
        <dbReference type="SAM" id="MobiDB-lite"/>
    </source>
</evidence>
<sequence length="79" mass="8656">METEKINRKRETNPKRGGVVMPLEATVAMASAARRGSRWPRRDGGGGARAEIAQRDDGVKGEEEMEFSGWRGLLATVRG</sequence>
<accession>A0AAV2CFV8</accession>
<dbReference type="AlphaFoldDB" id="A0AAV2CFV8"/>
<evidence type="ECO:0000313" key="2">
    <source>
        <dbReference type="EMBL" id="CAL1355263.1"/>
    </source>
</evidence>
<gene>
    <name evidence="2" type="ORF">LTRI10_LOCUS3035</name>
</gene>
<reference evidence="2 3" key="1">
    <citation type="submission" date="2024-04" db="EMBL/GenBank/DDBJ databases">
        <authorList>
            <person name="Fracassetti M."/>
        </authorList>
    </citation>
    <scope>NUCLEOTIDE SEQUENCE [LARGE SCALE GENOMIC DNA]</scope>
</reference>